<feature type="region of interest" description="Disordered" evidence="1">
    <location>
        <begin position="83"/>
        <end position="102"/>
    </location>
</feature>
<dbReference type="EMBL" id="JBHTAJ010000093">
    <property type="protein sequence ID" value="MFC7184225.1"/>
    <property type="molecule type" value="Genomic_DNA"/>
</dbReference>
<dbReference type="Gene3D" id="1.10.101.10">
    <property type="entry name" value="PGBD-like superfamily/PGBD"/>
    <property type="match status" value="1"/>
</dbReference>
<dbReference type="InterPro" id="IPR036366">
    <property type="entry name" value="PGBDSf"/>
</dbReference>
<sequence length="323" mass="32283">MPGEHCPLCGAVRAAGGCGCGSSHPDVTETAILPHTEGPPLVRPYVPAAATDHRSGPAAPYQDPFATALMPQAPAAPPIPPRPPGHPAAAVPGHPAAGGDLGVFSFQGTVQQRPGGRAERREHQQLAAGRRRTAVVVAGLGIAAVGAGLAFVLAPSSDSGGPDQALPAPTGSIEAPPSVDVAAPTGEASSSGRPKASATAGRSKAPTGKAPVGVVSATGPAAPSASSPAAASPTPSAPATVRVLKAGDSGADVRTMQQLLLTADCGDHHLNTWFVSGTFDSWTQWVLADFQRQHRIKGDERNSTLYGPQTQAALQATAADPGC</sequence>
<evidence type="ECO:0000313" key="3">
    <source>
        <dbReference type="EMBL" id="MFC7184225.1"/>
    </source>
</evidence>
<keyword evidence="2" id="KW-0812">Transmembrane</keyword>
<feature type="region of interest" description="Disordered" evidence="1">
    <location>
        <begin position="110"/>
        <end position="131"/>
    </location>
</feature>
<evidence type="ECO:0000313" key="4">
    <source>
        <dbReference type="Proteomes" id="UP001596435"/>
    </source>
</evidence>
<keyword evidence="4" id="KW-1185">Reference proteome</keyword>
<dbReference type="RefSeq" id="WP_345705777.1">
    <property type="nucleotide sequence ID" value="NZ_BAABKV010000001.1"/>
</dbReference>
<dbReference type="InterPro" id="IPR036365">
    <property type="entry name" value="PGBD-like_sf"/>
</dbReference>
<comment type="caution">
    <text evidence="3">The sequence shown here is derived from an EMBL/GenBank/DDBJ whole genome shotgun (WGS) entry which is preliminary data.</text>
</comment>
<gene>
    <name evidence="3" type="ORF">ACFQMG_32210</name>
</gene>
<feature type="transmembrane region" description="Helical" evidence="2">
    <location>
        <begin position="134"/>
        <end position="154"/>
    </location>
</feature>
<organism evidence="3 4">
    <name type="scientific">Kitasatospora paranensis</name>
    <dbReference type="NCBI Taxonomy" id="258053"/>
    <lineage>
        <taxon>Bacteria</taxon>
        <taxon>Bacillati</taxon>
        <taxon>Actinomycetota</taxon>
        <taxon>Actinomycetes</taxon>
        <taxon>Kitasatosporales</taxon>
        <taxon>Streptomycetaceae</taxon>
        <taxon>Kitasatospora</taxon>
    </lineage>
</organism>
<feature type="region of interest" description="Disordered" evidence="1">
    <location>
        <begin position="157"/>
        <end position="236"/>
    </location>
</feature>
<feature type="compositionally biased region" description="Low complexity" evidence="1">
    <location>
        <begin position="87"/>
        <end position="98"/>
    </location>
</feature>
<feature type="compositionally biased region" description="Low complexity" evidence="1">
    <location>
        <begin position="216"/>
        <end position="236"/>
    </location>
</feature>
<reference evidence="4" key="1">
    <citation type="journal article" date="2019" name="Int. J. Syst. Evol. Microbiol.">
        <title>The Global Catalogue of Microorganisms (GCM) 10K type strain sequencing project: providing services to taxonomists for standard genome sequencing and annotation.</title>
        <authorList>
            <consortium name="The Broad Institute Genomics Platform"/>
            <consortium name="The Broad Institute Genome Sequencing Center for Infectious Disease"/>
            <person name="Wu L."/>
            <person name="Ma J."/>
        </authorList>
    </citation>
    <scope>NUCLEOTIDE SEQUENCE [LARGE SCALE GENOMIC DNA]</scope>
    <source>
        <strain evidence="4">CGMCC 1.12859</strain>
    </source>
</reference>
<keyword evidence="2" id="KW-0472">Membrane</keyword>
<keyword evidence="2" id="KW-1133">Transmembrane helix</keyword>
<name>A0ABW2G8G6_9ACTN</name>
<evidence type="ECO:0000256" key="2">
    <source>
        <dbReference type="SAM" id="Phobius"/>
    </source>
</evidence>
<dbReference type="SUPFAM" id="SSF47090">
    <property type="entry name" value="PGBD-like"/>
    <property type="match status" value="1"/>
</dbReference>
<dbReference type="Proteomes" id="UP001596435">
    <property type="component" value="Unassembled WGS sequence"/>
</dbReference>
<protein>
    <submittedName>
        <fullName evidence="3">Peptidoglycan-binding domain-containing protein</fullName>
    </submittedName>
</protein>
<evidence type="ECO:0000256" key="1">
    <source>
        <dbReference type="SAM" id="MobiDB-lite"/>
    </source>
</evidence>
<accession>A0ABW2G8G6</accession>
<proteinExistence type="predicted"/>